<dbReference type="PANTHER" id="PTHR43329">
    <property type="entry name" value="EPOXIDE HYDROLASE"/>
    <property type="match status" value="1"/>
</dbReference>
<dbReference type="Gene3D" id="3.40.50.1820">
    <property type="entry name" value="alpha/beta hydrolase"/>
    <property type="match status" value="1"/>
</dbReference>
<keyword evidence="1 3" id="KW-0378">Hydrolase</keyword>
<name>A0A2T4I546_9SPHN</name>
<accession>A0A2T4I546</accession>
<feature type="domain" description="AB hydrolase-1" evidence="2">
    <location>
        <begin position="27"/>
        <end position="333"/>
    </location>
</feature>
<sequence>MRERMMAEERIDVGGVAINAVTAGEGPLVLMIHGFPGLAWSWRHQMAPLADAGFKAVAIDSLGYGGSDRPADPALYDSDHMQRYLLAILDHYGAGTAFIVGQDFGAQYAWNLAVRAPDRVRALVATIPYDYDLAGRAMLGSAETLPPGTPPQPVMASADHPPSRRFAAMAAQHFLHFHYFQEVGPAERELGGNLAEFLKRDFFALSANGNLWNWLDVPSEGSGYLDALPPAPDLPWPWLSEAEFARFVEGYDHPDIMKRVIGGLNSYRTADANWEIGRAWADHDVTVPTLFVHGARDPSFGFFPEWRERMARRVPGLVDVVEIEGAGHFIQQEQPAAFNRALIDFLKSR</sequence>
<evidence type="ECO:0000256" key="1">
    <source>
        <dbReference type="ARBA" id="ARBA00022801"/>
    </source>
</evidence>
<protein>
    <submittedName>
        <fullName evidence="3">Alpha/beta hydrolase</fullName>
    </submittedName>
</protein>
<proteinExistence type="predicted"/>
<dbReference type="EMBL" id="PHHF01000027">
    <property type="protein sequence ID" value="PTD25005.1"/>
    <property type="molecule type" value="Genomic_DNA"/>
</dbReference>
<evidence type="ECO:0000313" key="4">
    <source>
        <dbReference type="Proteomes" id="UP000241206"/>
    </source>
</evidence>
<reference evidence="3 4" key="1">
    <citation type="submission" date="2017-11" db="EMBL/GenBank/DDBJ databases">
        <title>Sphingomonas oleivorans sp. nov., isolated from oil-contaminated soil.</title>
        <authorList>
            <person name="Wang L."/>
            <person name="Chen L."/>
        </authorList>
    </citation>
    <scope>NUCLEOTIDE SEQUENCE [LARGE SCALE GENOMIC DNA]</scope>
    <source>
        <strain evidence="3 4">K101</strain>
    </source>
</reference>
<dbReference type="GO" id="GO:0016787">
    <property type="term" value="F:hydrolase activity"/>
    <property type="evidence" value="ECO:0007669"/>
    <property type="project" value="UniProtKB-KW"/>
</dbReference>
<dbReference type="PRINTS" id="PR00111">
    <property type="entry name" value="ABHYDROLASE"/>
</dbReference>
<dbReference type="SUPFAM" id="SSF53474">
    <property type="entry name" value="alpha/beta-Hydrolases"/>
    <property type="match status" value="1"/>
</dbReference>
<dbReference type="Proteomes" id="UP000241206">
    <property type="component" value="Unassembled WGS sequence"/>
</dbReference>
<dbReference type="InterPro" id="IPR029058">
    <property type="entry name" value="AB_hydrolase_fold"/>
</dbReference>
<dbReference type="AlphaFoldDB" id="A0A2T4I546"/>
<keyword evidence="4" id="KW-1185">Reference proteome</keyword>
<evidence type="ECO:0000259" key="2">
    <source>
        <dbReference type="Pfam" id="PF00561"/>
    </source>
</evidence>
<gene>
    <name evidence="3" type="ORF">CV103_06515</name>
</gene>
<dbReference type="Pfam" id="PF00561">
    <property type="entry name" value="Abhydrolase_1"/>
    <property type="match status" value="1"/>
</dbReference>
<evidence type="ECO:0000313" key="3">
    <source>
        <dbReference type="EMBL" id="PTD25005.1"/>
    </source>
</evidence>
<organism evidence="3 4">
    <name type="scientific">Edaphosphingomonas fennica</name>
    <dbReference type="NCBI Taxonomy" id="114404"/>
    <lineage>
        <taxon>Bacteria</taxon>
        <taxon>Pseudomonadati</taxon>
        <taxon>Pseudomonadota</taxon>
        <taxon>Alphaproteobacteria</taxon>
        <taxon>Sphingomonadales</taxon>
        <taxon>Rhizorhabdaceae</taxon>
        <taxon>Edaphosphingomonas</taxon>
    </lineage>
</organism>
<comment type="caution">
    <text evidence="3">The sequence shown here is derived from an EMBL/GenBank/DDBJ whole genome shotgun (WGS) entry which is preliminary data.</text>
</comment>
<dbReference type="InterPro" id="IPR000073">
    <property type="entry name" value="AB_hydrolase_1"/>
</dbReference>
<dbReference type="InterPro" id="IPR000639">
    <property type="entry name" value="Epox_hydrolase-like"/>
</dbReference>
<dbReference type="PRINTS" id="PR00412">
    <property type="entry name" value="EPOXHYDRLASE"/>
</dbReference>